<reference evidence="1 2" key="1">
    <citation type="journal article" date="2012" name="Genome Biol.">
        <title>Sequencing three crocodilian genomes to illuminate the evolution of archosaurs and amniotes.</title>
        <authorList>
            <person name="St John J.A."/>
            <person name="Braun E.L."/>
            <person name="Isberg S.R."/>
            <person name="Miles L.G."/>
            <person name="Chong A.Y."/>
            <person name="Gongora J."/>
            <person name="Dalzell P."/>
            <person name="Moran C."/>
            <person name="Bed'hom B."/>
            <person name="Abzhanov A."/>
            <person name="Burgess S.C."/>
            <person name="Cooksey A.M."/>
            <person name="Castoe T.A."/>
            <person name="Crawford N.G."/>
            <person name="Densmore L.D."/>
            <person name="Drew J.C."/>
            <person name="Edwards S.V."/>
            <person name="Faircloth B.C."/>
            <person name="Fujita M.K."/>
            <person name="Greenwold M.J."/>
            <person name="Hoffmann F.G."/>
            <person name="Howard J.M."/>
            <person name="Iguchi T."/>
            <person name="Janes D.E."/>
            <person name="Khan S.Y."/>
            <person name="Kohno S."/>
            <person name="de Koning A.J."/>
            <person name="Lance S.L."/>
            <person name="McCarthy F.M."/>
            <person name="McCormack J.E."/>
            <person name="Merchant M.E."/>
            <person name="Peterson D.G."/>
            <person name="Pollock D.D."/>
            <person name="Pourmand N."/>
            <person name="Raney B.J."/>
            <person name="Roessler K.A."/>
            <person name="Sanford J.R."/>
            <person name="Sawyer R.H."/>
            <person name="Schmidt C.J."/>
            <person name="Triplett E.W."/>
            <person name="Tuberville T.D."/>
            <person name="Venegas-Anaya M."/>
            <person name="Howard J.T."/>
            <person name="Jarvis E.D."/>
            <person name="Guillette L.J.Jr."/>
            <person name="Glenn T.C."/>
            <person name="Green R.E."/>
            <person name="Ray D.A."/>
        </authorList>
    </citation>
    <scope>NUCLEOTIDE SEQUENCE [LARGE SCALE GENOMIC DNA]</scope>
    <source>
        <strain evidence="1">KSC_2009_1</strain>
    </source>
</reference>
<sequence length="82" mass="9520">MIKFCFQVNKIPTLLIPHLVLKEVLTNHLKLFALYGLAPLKLIIDILQLNFFQEKKHGTEQLIEWNGHNFHPQNTSQTSAKI</sequence>
<keyword evidence="2" id="KW-1185">Reference proteome</keyword>
<dbReference type="AlphaFoldDB" id="A0A151M094"/>
<protein>
    <submittedName>
        <fullName evidence="1">Uncharacterized protein</fullName>
    </submittedName>
</protein>
<dbReference type="Proteomes" id="UP000050525">
    <property type="component" value="Unassembled WGS sequence"/>
</dbReference>
<comment type="caution">
    <text evidence="1">The sequence shown here is derived from an EMBL/GenBank/DDBJ whole genome shotgun (WGS) entry which is preliminary data.</text>
</comment>
<gene>
    <name evidence="1" type="ORF">Y1Q_0011564</name>
</gene>
<organism evidence="1 2">
    <name type="scientific">Alligator mississippiensis</name>
    <name type="common">American alligator</name>
    <dbReference type="NCBI Taxonomy" id="8496"/>
    <lineage>
        <taxon>Eukaryota</taxon>
        <taxon>Metazoa</taxon>
        <taxon>Chordata</taxon>
        <taxon>Craniata</taxon>
        <taxon>Vertebrata</taxon>
        <taxon>Euteleostomi</taxon>
        <taxon>Archelosauria</taxon>
        <taxon>Archosauria</taxon>
        <taxon>Crocodylia</taxon>
        <taxon>Alligatoridae</taxon>
        <taxon>Alligatorinae</taxon>
        <taxon>Alligator</taxon>
    </lineage>
</organism>
<evidence type="ECO:0000313" key="2">
    <source>
        <dbReference type="Proteomes" id="UP000050525"/>
    </source>
</evidence>
<accession>A0A151M094</accession>
<dbReference type="EMBL" id="AKHW03006853">
    <property type="protein sequence ID" value="KYO17928.1"/>
    <property type="molecule type" value="Genomic_DNA"/>
</dbReference>
<evidence type="ECO:0000313" key="1">
    <source>
        <dbReference type="EMBL" id="KYO17928.1"/>
    </source>
</evidence>
<name>A0A151M094_ALLMI</name>
<proteinExistence type="predicted"/>